<feature type="compositionally biased region" description="Basic and acidic residues" evidence="2">
    <location>
        <begin position="693"/>
        <end position="704"/>
    </location>
</feature>
<reference evidence="3" key="1">
    <citation type="submission" date="2014-11" db="EMBL/GenBank/DDBJ databases">
        <authorList>
            <person name="Otto D Thomas"/>
            <person name="Naeem Raeece"/>
        </authorList>
    </citation>
    <scope>NUCLEOTIDE SEQUENCE</scope>
</reference>
<feature type="region of interest" description="Disordered" evidence="2">
    <location>
        <begin position="152"/>
        <end position="208"/>
    </location>
</feature>
<dbReference type="EMBL" id="CDMZ01004493">
    <property type="protein sequence ID" value="CEM49922.1"/>
    <property type="molecule type" value="Genomic_DNA"/>
</dbReference>
<name>A0A0G4HZE7_9ALVE</name>
<feature type="region of interest" description="Disordered" evidence="2">
    <location>
        <begin position="674"/>
        <end position="773"/>
    </location>
</feature>
<feature type="region of interest" description="Disordered" evidence="2">
    <location>
        <begin position="508"/>
        <end position="528"/>
    </location>
</feature>
<feature type="compositionally biased region" description="Basic and acidic residues" evidence="2">
    <location>
        <begin position="674"/>
        <end position="684"/>
    </location>
</feature>
<protein>
    <submittedName>
        <fullName evidence="3">Uncharacterized protein</fullName>
    </submittedName>
</protein>
<accession>A0A0G4HZE7</accession>
<sequence length="1066" mass="119254">MLVARWYLSVQILKSDDSTYGSVEWGRTFTQTFTQTPLWVNALLVRSCHFLGRGFDIESLSRMAKERNLLDGDHFIMYLNCLTVSEESWWRSKEKEEMGVEKPPEVVSEETKAVWRSLKECVDEIRKRHVGAVRWCVEQLRGRFERFRQQHNTGTQRSLISSHQPSGVSHSQTTLGELAGNVPSHESASAFSEVTTGTDERKRREPPPDEAVLNLRLFKITENLVSKVKAKEKGWDRDHLAPLCFPFGLQSFPISPQTQYQPKPLPVHFEKEGPGFLSAFVETRSRDPTDDKRGRHQHTAAISRFSSWSFEELRWHDRQLKEKEKDQQQPVLHGPGFSVPFTGPPYDFSGRDPDLYGQHQHVAAMDSLKCWSFEELRWQDMCRKRNKKEQDRVVGPLIFQPVSAAGQEKKKPPSEEPTKPVVEAALKAIRNKAGRESEAATSQLPLSVSSPSSDSLQSLHEYLEEDAETCQQCLSGNWTVGGANFTFGKPLASSYVKDAFSVFAASATTAPSPSLQESGEAERGPEDNVRFVFVREGEEYTEADSLLPNSSRGSPPYLSCGNQEAKKEGGPGGQSSSAEDDQLVSASSGAVAAAQSEDPAEVPDPLPLSLLLLREKARAMMYESLSDFRSDLATLWQNSHRIYGEKSRSPHTLAAWFLVKWGLEMLEASLLSEETQREASKAENENQTGQSAEGREGNMKKEEASQAEEEDSEAEEEEEDSDEEEGDEKEEEEPDLPDLEDAEEEENDYDDHDGYSEVEYANSGSEDDGAEYLHGFGNGLPELHAFHHLSHHYFDPGFDPYNDSDTEEDASQEESAEDSDGSVWRLCNLLLHEFVLFLPPWWPIKEVLLSRLPASRDPAPHTWPFEAIRTYVHYCRQGVPVPPNDMLPSWPTPFTPILSVNAPSDSTEPVVGLPTPPPTFLDRLCCRKKAKEWLAGFPEESVCMPTTSAFLCGGSDPIRPEKHLSTFYRPAIAMIELVPLTFEEKKFKSEHRAEMTFAAFEAAGGLPWILQPDRPPMNLEPQPLAGSDSASESESEGDTETASVRADIQVESEAISKSVETGPSAS</sequence>
<feature type="compositionally biased region" description="Polar residues" evidence="2">
    <location>
        <begin position="184"/>
        <end position="197"/>
    </location>
</feature>
<gene>
    <name evidence="3" type="ORF">Cvel_9700</name>
</gene>
<feature type="compositionally biased region" description="Low complexity" evidence="2">
    <location>
        <begin position="442"/>
        <end position="452"/>
    </location>
</feature>
<evidence type="ECO:0000256" key="1">
    <source>
        <dbReference type="ARBA" id="ARBA00023117"/>
    </source>
</evidence>
<feature type="region of interest" description="Disordered" evidence="2">
    <location>
        <begin position="798"/>
        <end position="819"/>
    </location>
</feature>
<dbReference type="VEuPathDB" id="CryptoDB:Cvel_9700"/>
<feature type="compositionally biased region" description="Polar residues" evidence="2">
    <location>
        <begin position="152"/>
        <end position="175"/>
    </location>
</feature>
<feature type="region of interest" description="Disordered" evidence="2">
    <location>
        <begin position="432"/>
        <end position="452"/>
    </location>
</feature>
<organism evidence="3">
    <name type="scientific">Chromera velia CCMP2878</name>
    <dbReference type="NCBI Taxonomy" id="1169474"/>
    <lineage>
        <taxon>Eukaryota</taxon>
        <taxon>Sar</taxon>
        <taxon>Alveolata</taxon>
        <taxon>Colpodellida</taxon>
        <taxon>Chromeraceae</taxon>
        <taxon>Chromera</taxon>
    </lineage>
</organism>
<feature type="compositionally biased region" description="Low complexity" evidence="2">
    <location>
        <begin position="584"/>
        <end position="596"/>
    </location>
</feature>
<feature type="compositionally biased region" description="Acidic residues" evidence="2">
    <location>
        <begin position="705"/>
        <end position="751"/>
    </location>
</feature>
<keyword evidence="1" id="KW-0103">Bromodomain</keyword>
<proteinExistence type="predicted"/>
<feature type="region of interest" description="Disordered" evidence="2">
    <location>
        <begin position="1011"/>
        <end position="1066"/>
    </location>
</feature>
<feature type="compositionally biased region" description="Basic and acidic residues" evidence="2">
    <location>
        <begin position="198"/>
        <end position="207"/>
    </location>
</feature>
<dbReference type="AlphaFoldDB" id="A0A0G4HZE7"/>
<feature type="region of interest" description="Disordered" evidence="2">
    <location>
        <begin position="541"/>
        <end position="605"/>
    </location>
</feature>
<feature type="compositionally biased region" description="Acidic residues" evidence="2">
    <location>
        <begin position="802"/>
        <end position="819"/>
    </location>
</feature>
<dbReference type="InterPro" id="IPR036427">
    <property type="entry name" value="Bromodomain-like_sf"/>
</dbReference>
<dbReference type="SUPFAM" id="SSF47370">
    <property type="entry name" value="Bromodomain"/>
    <property type="match status" value="1"/>
</dbReference>
<evidence type="ECO:0000313" key="3">
    <source>
        <dbReference type="EMBL" id="CEM49922.1"/>
    </source>
</evidence>
<evidence type="ECO:0000256" key="2">
    <source>
        <dbReference type="SAM" id="MobiDB-lite"/>
    </source>
</evidence>